<sequence length="257" mass="27584">MDLGLKDKVVVVTGGASGIGKGILLALIGEGAVPCILDRNDTAINACMDELGTLGEKVIPLKVELTNEESCKKAIKDILNRTGKIDALVNNAGTNDGVGLEHGSPLKFYGSLENNVGHYYLMTHLCLPFLKESKGGIVNIVSKTYTTGQGGTSGYAAANGARVSLTEHWAREFEEYGISVHAVVVAECWTPQYESWISKRDNPQEALQDINSKIPLENRMTTVEELADTTLFLLSKKSSISSGQAISIDGGYVHLDK</sequence>
<dbReference type="CDD" id="cd05233">
    <property type="entry name" value="SDR_c"/>
    <property type="match status" value="1"/>
</dbReference>
<reference evidence="3 5" key="2">
    <citation type="submission" date="2019-07" db="EMBL/GenBank/DDBJ databases">
        <title>Draft genome of two Muricauda strains isolated from deep sea.</title>
        <authorList>
            <person name="Sun C."/>
        </authorList>
    </citation>
    <scope>NUCLEOTIDE SEQUENCE [LARGE SCALE GENOMIC DNA]</scope>
    <source>
        <strain evidence="3 5">72</strain>
    </source>
</reference>
<dbReference type="Gene3D" id="3.40.50.720">
    <property type="entry name" value="NAD(P)-binding Rossmann-like Domain"/>
    <property type="match status" value="1"/>
</dbReference>
<dbReference type="InterPro" id="IPR036291">
    <property type="entry name" value="NAD(P)-bd_dom_sf"/>
</dbReference>
<proteinExistence type="inferred from homology"/>
<dbReference type="Pfam" id="PF00106">
    <property type="entry name" value="adh_short"/>
    <property type="match status" value="1"/>
</dbReference>
<evidence type="ECO:0000256" key="1">
    <source>
        <dbReference type="RuleBase" id="RU000363"/>
    </source>
</evidence>
<dbReference type="NCBIfam" id="NF006384">
    <property type="entry name" value="PRK08628.1"/>
    <property type="match status" value="1"/>
</dbReference>
<accession>A0A3A1NDE4</accession>
<dbReference type="SUPFAM" id="SSF51735">
    <property type="entry name" value="NAD(P)-binding Rossmann-fold domains"/>
    <property type="match status" value="1"/>
</dbReference>
<dbReference type="Proteomes" id="UP000266691">
    <property type="component" value="Unassembled WGS sequence"/>
</dbReference>
<evidence type="ECO:0000313" key="3">
    <source>
        <dbReference type="EMBL" id="TXJ91519.1"/>
    </source>
</evidence>
<dbReference type="Proteomes" id="UP000321621">
    <property type="component" value="Unassembled WGS sequence"/>
</dbReference>
<reference evidence="2 4" key="1">
    <citation type="submission" date="2018-08" db="EMBL/GenBank/DDBJ databases">
        <title>Proposal of Muricauda 72 sp.nov. and Muricauda NH166 sp.nov., isolated from seawater.</title>
        <authorList>
            <person name="Cheng H."/>
            <person name="Wu Y.-H."/>
            <person name="Guo L.-L."/>
            <person name="Xu X.-W."/>
        </authorList>
    </citation>
    <scope>NUCLEOTIDE SEQUENCE [LARGE SCALE GENOMIC DNA]</scope>
    <source>
        <strain evidence="2 4">72</strain>
    </source>
</reference>
<evidence type="ECO:0000313" key="5">
    <source>
        <dbReference type="Proteomes" id="UP000321621"/>
    </source>
</evidence>
<gene>
    <name evidence="2" type="ORF">D2V05_17000</name>
    <name evidence="3" type="ORF">FQ017_16850</name>
</gene>
<evidence type="ECO:0000313" key="2">
    <source>
        <dbReference type="EMBL" id="RIV42491.1"/>
    </source>
</evidence>
<dbReference type="AlphaFoldDB" id="A0A3A1NDE4"/>
<comment type="similarity">
    <text evidence="1">Belongs to the short-chain dehydrogenases/reductases (SDR) family.</text>
</comment>
<dbReference type="EMBL" id="VNWK01000035">
    <property type="protein sequence ID" value="TXJ91519.1"/>
    <property type="molecule type" value="Genomic_DNA"/>
</dbReference>
<dbReference type="PRINTS" id="PR00080">
    <property type="entry name" value="SDRFAMILY"/>
</dbReference>
<dbReference type="InterPro" id="IPR002347">
    <property type="entry name" value="SDR_fam"/>
</dbReference>
<evidence type="ECO:0000313" key="4">
    <source>
        <dbReference type="Proteomes" id="UP000266691"/>
    </source>
</evidence>
<dbReference type="PANTHER" id="PTHR43975:SF2">
    <property type="entry name" value="EG:BACR7A4.14 PROTEIN-RELATED"/>
    <property type="match status" value="1"/>
</dbReference>
<dbReference type="EMBL" id="QXFI01000035">
    <property type="protein sequence ID" value="RIV42491.1"/>
    <property type="molecule type" value="Genomic_DNA"/>
</dbReference>
<comment type="caution">
    <text evidence="2">The sequence shown here is derived from an EMBL/GenBank/DDBJ whole genome shotgun (WGS) entry which is preliminary data.</text>
</comment>
<name>A0A3A1NDE4_9FLAO</name>
<dbReference type="PANTHER" id="PTHR43975">
    <property type="entry name" value="ZGC:101858"/>
    <property type="match status" value="1"/>
</dbReference>
<organism evidence="2 4">
    <name type="scientific">Flagellimonas pelagia</name>
    <dbReference type="NCBI Taxonomy" id="2306998"/>
    <lineage>
        <taxon>Bacteria</taxon>
        <taxon>Pseudomonadati</taxon>
        <taxon>Bacteroidota</taxon>
        <taxon>Flavobacteriia</taxon>
        <taxon>Flavobacteriales</taxon>
        <taxon>Flavobacteriaceae</taxon>
        <taxon>Flagellimonas</taxon>
    </lineage>
</organism>
<dbReference type="RefSeq" id="WP_119648721.1">
    <property type="nucleotide sequence ID" value="NZ_QXFI01000035.1"/>
</dbReference>
<dbReference type="OrthoDB" id="597477at2"/>
<protein>
    <submittedName>
        <fullName evidence="2">SDR family oxidoreductase</fullName>
    </submittedName>
</protein>
<dbReference type="PRINTS" id="PR00081">
    <property type="entry name" value="GDHRDH"/>
</dbReference>
<keyword evidence="5" id="KW-1185">Reference proteome</keyword>